<dbReference type="RefSeq" id="WP_101549782.1">
    <property type="nucleotide sequence ID" value="NZ_DBFBJK010000353.1"/>
</dbReference>
<dbReference type="EMBL" id="RCHT01000014">
    <property type="protein sequence ID" value="RLL10362.1"/>
    <property type="molecule type" value="Genomic_DNA"/>
</dbReference>
<gene>
    <name evidence="2" type="ORF">D4A47_08895</name>
</gene>
<evidence type="ECO:0000313" key="3">
    <source>
        <dbReference type="Proteomes" id="UP000276301"/>
    </source>
</evidence>
<feature type="transmembrane region" description="Helical" evidence="1">
    <location>
        <begin position="86"/>
        <end position="108"/>
    </location>
</feature>
<keyword evidence="1" id="KW-0812">Transmembrane</keyword>
<evidence type="ECO:0008006" key="4">
    <source>
        <dbReference type="Google" id="ProtNLM"/>
    </source>
</evidence>
<proteinExistence type="predicted"/>
<feature type="transmembrane region" description="Helical" evidence="1">
    <location>
        <begin position="38"/>
        <end position="57"/>
    </location>
</feature>
<dbReference type="Proteomes" id="UP000276301">
    <property type="component" value="Unassembled WGS sequence"/>
</dbReference>
<reference evidence="2 3" key="1">
    <citation type="submission" date="2018-10" db="EMBL/GenBank/DDBJ databases">
        <title>Anaerotruncus faecis sp. nov., isolated from human feces.</title>
        <authorList>
            <person name="Wang Y.-J."/>
        </authorList>
    </citation>
    <scope>NUCLEOTIDE SEQUENCE [LARGE SCALE GENOMIC DNA]</scope>
    <source>
        <strain evidence="2 3">22A2-44</strain>
    </source>
</reference>
<evidence type="ECO:0000313" key="2">
    <source>
        <dbReference type="EMBL" id="RLL10362.1"/>
    </source>
</evidence>
<sequence length="553" mass="62152">MKVKRYKLVTYLVITLGICLYIFFEAPNLNPFFYSDGAFFWAVVITLYVGAWALMHFGELTFQFTDRSERPFNYVPNEKFPRWTKLLLALPWVFFIVVLVGSSFIFNWKAFRDQLGTSEVVEFSASMQAVDLNQVPVVDQELAVRLADKKLGERAGLGSQVRLGSNDATIQRVDGKLVWAVPLYHSGLFKWLTNMSGTPGYILVSATDVNDVQYVENFKVKYQPGNYLLHDLTRHTRFFGAWFDGITDPSFEIADDGQPYWIYTTYRNRRGFSLPEATGAWVVNATTGEMEKYTIDTIPEWVDRIQPEDFIIRQINNKGEYVRGWLNFADKDKYRASAGHMIIYNNDRCYLFTGMTSVGGDDSAIGFIMVDMVTKESIVYQMPGATEMAAQGSAEGKVQHLGYDATFPLILNVEGQPTYFMALKDQSRLIKQYAFVSVANYSIVGTGETIPLALRDYQQGLKNSGIAGVAPPASEQAVVTGTVERIASEVSGGDTVYKMILAEHPDKIFTVPALVSDELALTREGDRVKIEYTEGDGIISQATVFDNLAYTQK</sequence>
<keyword evidence="3" id="KW-1185">Reference proteome</keyword>
<protein>
    <recommendedName>
        <fullName evidence="4">CvpA family protein</fullName>
    </recommendedName>
</protein>
<accession>A0A498CNG6</accession>
<evidence type="ECO:0000256" key="1">
    <source>
        <dbReference type="SAM" id="Phobius"/>
    </source>
</evidence>
<comment type="caution">
    <text evidence="2">The sequence shown here is derived from an EMBL/GenBank/DDBJ whole genome shotgun (WGS) entry which is preliminary data.</text>
</comment>
<feature type="transmembrane region" description="Helical" evidence="1">
    <location>
        <begin position="9"/>
        <end position="26"/>
    </location>
</feature>
<keyword evidence="1" id="KW-0472">Membrane</keyword>
<organism evidence="2 3">
    <name type="scientific">Anaerotruncus massiliensis</name>
    <name type="common">ex Liu et al. 2021</name>
    <dbReference type="NCBI Taxonomy" id="2321404"/>
    <lineage>
        <taxon>Bacteria</taxon>
        <taxon>Bacillati</taxon>
        <taxon>Bacillota</taxon>
        <taxon>Clostridia</taxon>
        <taxon>Eubacteriales</taxon>
        <taxon>Oscillospiraceae</taxon>
        <taxon>Anaerotruncus</taxon>
    </lineage>
</organism>
<name>A0A498CNG6_9FIRM</name>
<dbReference type="AlphaFoldDB" id="A0A498CNG6"/>
<keyword evidence="1" id="KW-1133">Transmembrane helix</keyword>